<dbReference type="NCBIfam" id="NF033516">
    <property type="entry name" value="transpos_IS3"/>
    <property type="match status" value="1"/>
</dbReference>
<dbReference type="PANTHER" id="PTHR46889:SF4">
    <property type="entry name" value="TRANSPOSASE INSO FOR INSERTION SEQUENCE ELEMENT IS911B-RELATED"/>
    <property type="match status" value="1"/>
</dbReference>
<dbReference type="Proteomes" id="UP000002742">
    <property type="component" value="Chromosome"/>
</dbReference>
<feature type="domain" description="Integrase catalytic" evidence="1">
    <location>
        <begin position="104"/>
        <end position="267"/>
    </location>
</feature>
<reference evidence="2 3" key="2">
    <citation type="journal article" date="2011" name="J. Bacteriol.">
        <title>Genomes of three methylotrophs from a single niche uncover genetic and metabolic divergence of Methylophilaceae.</title>
        <authorList>
            <person name="Lapidus A."/>
            <person name="Clum A."/>
            <person name="Labutti K."/>
            <person name="Kaluzhnaya M.G."/>
            <person name="Lim S."/>
            <person name="Beck D.A."/>
            <person name="Glavina Del Rio T."/>
            <person name="Nolan M."/>
            <person name="Mavromatis K."/>
            <person name="Huntemann M."/>
            <person name="Lucas S."/>
            <person name="Lidstrom M.E."/>
            <person name="Ivanova N."/>
            <person name="Chistoserdova L."/>
        </authorList>
    </citation>
    <scope>NUCLEOTIDE SEQUENCE [LARGE SCALE GENOMIC DNA]</scope>
    <source>
        <strain evidence="3">JLW8 / ATCC BAA-1282 / DSM 17540</strain>
    </source>
</reference>
<dbReference type="Pfam" id="PF13333">
    <property type="entry name" value="rve_2"/>
    <property type="match status" value="1"/>
</dbReference>
<dbReference type="InterPro" id="IPR012337">
    <property type="entry name" value="RNaseH-like_sf"/>
</dbReference>
<reference evidence="3" key="1">
    <citation type="submission" date="2009-07" db="EMBL/GenBank/DDBJ databases">
        <title>Complete sequence of Methylotenera mobilis JLW8.</title>
        <authorList>
            <consortium name="US DOE Joint Genome Institute"/>
            <person name="Lucas S."/>
            <person name="Copeland A."/>
            <person name="Lapidus A."/>
            <person name="Glavina del Rio T."/>
            <person name="Tice H."/>
            <person name="Bruce D."/>
            <person name="Goodwin L."/>
            <person name="Pitluck S."/>
            <person name="LaButti K.M."/>
            <person name="Clum A."/>
            <person name="Larimer F."/>
            <person name="Land M."/>
            <person name="Hauser L."/>
            <person name="Kyrpides N."/>
            <person name="Mikhailova N."/>
            <person name="Kayluzhnaya M."/>
            <person name="Chistoserdova L."/>
        </authorList>
    </citation>
    <scope>NUCLEOTIDE SEQUENCE [LARGE SCALE GENOMIC DNA]</scope>
    <source>
        <strain evidence="3">JLW8 / ATCC BAA-1282 / DSM 17540</strain>
    </source>
</reference>
<dbReference type="AlphaFoldDB" id="C6WXU6"/>
<dbReference type="GO" id="GO:0003676">
    <property type="term" value="F:nucleic acid binding"/>
    <property type="evidence" value="ECO:0007669"/>
    <property type="project" value="InterPro"/>
</dbReference>
<evidence type="ECO:0000259" key="1">
    <source>
        <dbReference type="PROSITE" id="PS50994"/>
    </source>
</evidence>
<dbReference type="InterPro" id="IPR050900">
    <property type="entry name" value="Transposase_IS3/IS150/IS904"/>
</dbReference>
<dbReference type="EMBL" id="CP001672">
    <property type="protein sequence ID" value="ACT48745.1"/>
    <property type="molecule type" value="Genomic_DNA"/>
</dbReference>
<proteinExistence type="predicted"/>
<name>C6WXU6_METML</name>
<accession>C6WXU6</accession>
<dbReference type="Pfam" id="PF00665">
    <property type="entry name" value="rve"/>
    <property type="match status" value="1"/>
</dbReference>
<keyword evidence="3" id="KW-1185">Reference proteome</keyword>
<organism evidence="2 3">
    <name type="scientific">Methylotenera mobilis (strain JLW8 / ATCC BAA-1282 / DSM 17540)</name>
    <dbReference type="NCBI Taxonomy" id="583345"/>
    <lineage>
        <taxon>Bacteria</taxon>
        <taxon>Pseudomonadati</taxon>
        <taxon>Pseudomonadota</taxon>
        <taxon>Betaproteobacteria</taxon>
        <taxon>Nitrosomonadales</taxon>
        <taxon>Methylophilaceae</taxon>
        <taxon>Methylotenera</taxon>
    </lineage>
</organism>
<dbReference type="Gene3D" id="3.30.420.10">
    <property type="entry name" value="Ribonuclease H-like superfamily/Ribonuclease H"/>
    <property type="match status" value="1"/>
</dbReference>
<dbReference type="InterPro" id="IPR001584">
    <property type="entry name" value="Integrase_cat-core"/>
</dbReference>
<protein>
    <submittedName>
        <fullName evidence="2">Integrase catalytic region</fullName>
    </submittedName>
</protein>
<dbReference type="eggNOG" id="COG2801">
    <property type="taxonomic scope" value="Bacteria"/>
</dbReference>
<evidence type="ECO:0000313" key="2">
    <source>
        <dbReference type="EMBL" id="ACT48745.1"/>
    </source>
</evidence>
<gene>
    <name evidence="2" type="ordered locus">Mmol_1841</name>
</gene>
<dbReference type="SUPFAM" id="SSF53098">
    <property type="entry name" value="Ribonuclease H-like"/>
    <property type="match status" value="1"/>
</dbReference>
<dbReference type="KEGG" id="mmb:Mmol_1841"/>
<dbReference type="PROSITE" id="PS50994">
    <property type="entry name" value="INTEGRASE"/>
    <property type="match status" value="1"/>
</dbReference>
<dbReference type="InterPro" id="IPR036397">
    <property type="entry name" value="RNaseH_sf"/>
</dbReference>
<dbReference type="PANTHER" id="PTHR46889">
    <property type="entry name" value="TRANSPOSASE INSF FOR INSERTION SEQUENCE IS3B-RELATED"/>
    <property type="match status" value="1"/>
</dbReference>
<dbReference type="InterPro" id="IPR048020">
    <property type="entry name" value="Transpos_IS3"/>
</dbReference>
<dbReference type="InterPro" id="IPR025948">
    <property type="entry name" value="HTH-like_dom"/>
</dbReference>
<evidence type="ECO:0000313" key="3">
    <source>
        <dbReference type="Proteomes" id="UP000002742"/>
    </source>
</evidence>
<dbReference type="HOGENOM" id="CLU_027402_4_2_4"/>
<dbReference type="STRING" id="583345.Mmol_1841"/>
<sequence>MCRVLKVHRSGYYAWKLKPLSNRAIEDSALLIEIKRSYEDSYGIYGSPRIHYDLREAGIKCSENRVAKIMRNAKLKSIRGYRKPRYKSGIPSVASPNRLQQVFTVSQPDLAWVTDITYIRTYQGWLYLAVVIDLYSRSVVGWSMKSTMATEIVLDALTMAVWRRKPKQSVIIHSDQGSQFGSDDFVRWCKDNRLEPSMSRRGNCYDNAVAESFFSSLKKEHIKRKIYVSREEAKSEIFEYIEVFYNRKRRHSHLNQMSPMMFEKLQNGN</sequence>
<dbReference type="Pfam" id="PF13276">
    <property type="entry name" value="HTH_21"/>
    <property type="match status" value="1"/>
</dbReference>
<dbReference type="GO" id="GO:0015074">
    <property type="term" value="P:DNA integration"/>
    <property type="evidence" value="ECO:0007669"/>
    <property type="project" value="InterPro"/>
</dbReference>